<keyword evidence="3" id="KW-1185">Reference proteome</keyword>
<proteinExistence type="predicted"/>
<dbReference type="EMBL" id="BMAC01000047">
    <property type="protein sequence ID" value="GFP82586.1"/>
    <property type="molecule type" value="Genomic_DNA"/>
</dbReference>
<dbReference type="PANTHER" id="PTHR19241">
    <property type="entry name" value="ATP-BINDING CASSETTE TRANSPORTER"/>
    <property type="match status" value="1"/>
</dbReference>
<evidence type="ECO:0000313" key="2">
    <source>
        <dbReference type="EMBL" id="GFP82586.1"/>
    </source>
</evidence>
<evidence type="ECO:0000256" key="1">
    <source>
        <dbReference type="ARBA" id="ARBA00022448"/>
    </source>
</evidence>
<reference evidence="2" key="1">
    <citation type="submission" date="2020-07" db="EMBL/GenBank/DDBJ databases">
        <title>Ethylene signaling mediates host invasion by parasitic plants.</title>
        <authorList>
            <person name="Yoshida S."/>
        </authorList>
    </citation>
    <scope>NUCLEOTIDE SEQUENCE</scope>
    <source>
        <strain evidence="2">Okayama</strain>
    </source>
</reference>
<dbReference type="AlphaFoldDB" id="A0A830B6H5"/>
<accession>A0A830B6H5</accession>
<evidence type="ECO:0000313" key="3">
    <source>
        <dbReference type="Proteomes" id="UP000653305"/>
    </source>
</evidence>
<organism evidence="2 3">
    <name type="scientific">Phtheirospermum japonicum</name>
    <dbReference type="NCBI Taxonomy" id="374723"/>
    <lineage>
        <taxon>Eukaryota</taxon>
        <taxon>Viridiplantae</taxon>
        <taxon>Streptophyta</taxon>
        <taxon>Embryophyta</taxon>
        <taxon>Tracheophyta</taxon>
        <taxon>Spermatophyta</taxon>
        <taxon>Magnoliopsida</taxon>
        <taxon>eudicotyledons</taxon>
        <taxon>Gunneridae</taxon>
        <taxon>Pentapetalae</taxon>
        <taxon>asterids</taxon>
        <taxon>lamiids</taxon>
        <taxon>Lamiales</taxon>
        <taxon>Orobanchaceae</taxon>
        <taxon>Orobanchaceae incertae sedis</taxon>
        <taxon>Phtheirospermum</taxon>
    </lineage>
</organism>
<comment type="caution">
    <text evidence="2">The sequence shown here is derived from an EMBL/GenBank/DDBJ whole genome shotgun (WGS) entry which is preliminary data.</text>
</comment>
<protein>
    <submittedName>
        <fullName evidence="2">Pleiotropic drug resistance protein 3</fullName>
    </submittedName>
</protein>
<dbReference type="OrthoDB" id="1094981at2759"/>
<keyword evidence="1" id="KW-0813">Transport</keyword>
<sequence length="227" mass="26676">MTVREKLDFSSHCQGIGSRAEIMAEVIRKEREAKLVPDPDVDTYMKALNMEQPYSKDEIDDVRRRWTECLLEGVLENCFCTSASNRARRIDRQSLKTLFGHTGTHDVSGLHLEELDEIRNDAYENAKIYKRKVKLQHDKKLITKYFKADMQVWLYNSCLHLFPRNLKSRWSVPFLIEDVMLYGVVKLFNEKTQEHSQVKGHRVKAYFQVSKQTQDMESDIFEDPPIT</sequence>
<name>A0A830B6H5_9LAMI</name>
<dbReference type="Proteomes" id="UP000653305">
    <property type="component" value="Unassembled WGS sequence"/>
</dbReference>
<gene>
    <name evidence="2" type="ORF">PHJA_000401700</name>
</gene>